<organism evidence="1 2">
    <name type="scientific">candidate division TA06 bacterium</name>
    <dbReference type="NCBI Taxonomy" id="2250710"/>
    <lineage>
        <taxon>Bacteria</taxon>
        <taxon>Bacteria division TA06</taxon>
    </lineage>
</organism>
<reference evidence="1 2" key="1">
    <citation type="submission" date="2018-06" db="EMBL/GenBank/DDBJ databases">
        <title>Extensive metabolic versatility and redundancy in microbially diverse, dynamic hydrothermal sediments.</title>
        <authorList>
            <person name="Dombrowski N."/>
            <person name="Teske A."/>
            <person name="Baker B.J."/>
        </authorList>
    </citation>
    <scope>NUCLEOTIDE SEQUENCE [LARGE SCALE GENOMIC DNA]</scope>
    <source>
        <strain evidence="1">B10_G13</strain>
    </source>
</reference>
<proteinExistence type="predicted"/>
<gene>
    <name evidence="1" type="ORF">DRP43_01750</name>
</gene>
<evidence type="ECO:0000313" key="2">
    <source>
        <dbReference type="Proteomes" id="UP000271125"/>
    </source>
</evidence>
<evidence type="ECO:0000313" key="1">
    <source>
        <dbReference type="EMBL" id="RKX72029.1"/>
    </source>
</evidence>
<comment type="caution">
    <text evidence="1">The sequence shown here is derived from an EMBL/GenBank/DDBJ whole genome shotgun (WGS) entry which is preliminary data.</text>
</comment>
<accession>A0A660SMN6</accession>
<dbReference type="Proteomes" id="UP000271125">
    <property type="component" value="Unassembled WGS sequence"/>
</dbReference>
<protein>
    <submittedName>
        <fullName evidence="1">Uncharacterized protein</fullName>
    </submittedName>
</protein>
<dbReference type="EMBL" id="QNBD01000056">
    <property type="protein sequence ID" value="RKX72029.1"/>
    <property type="molecule type" value="Genomic_DNA"/>
</dbReference>
<name>A0A660SMN6_UNCT6</name>
<sequence>MERILLNIPGLIAIDHKSNSFFLAVESVLKYKNIDYDYDFLMGISLHSFRTNFFPDISISSIDPFSGFNTGEYLFHILGIKWETLMSAEDGKTASNTVLKIIDSINSGIPAIAIHLDGTTNWGLITGYADKYRYFYGRFFKNGSGGAKHLTSWPFIVTIINQFSLKFIDKETLVKNSFKKYCYILKSGTVNGYFNGTKGFEYILKHELYKSRNNTLKNILINLVNSRKSAFNFLKKYRDTLSKTINVDCLLDLYNKESVITIDDNLKDICEELLHLEKNILDYSV</sequence>
<dbReference type="AlphaFoldDB" id="A0A660SMN6"/>